<dbReference type="Proteomes" id="UP000644693">
    <property type="component" value="Unassembled WGS sequence"/>
</dbReference>
<feature type="transmembrane region" description="Helical" evidence="8">
    <location>
        <begin position="71"/>
        <end position="92"/>
    </location>
</feature>
<evidence type="ECO:0000256" key="1">
    <source>
        <dbReference type="ARBA" id="ARBA00004651"/>
    </source>
</evidence>
<evidence type="ECO:0000256" key="3">
    <source>
        <dbReference type="ARBA" id="ARBA00022692"/>
    </source>
</evidence>
<evidence type="ECO:0000256" key="8">
    <source>
        <dbReference type="SAM" id="Phobius"/>
    </source>
</evidence>
<evidence type="ECO:0000313" key="10">
    <source>
        <dbReference type="Proteomes" id="UP000644693"/>
    </source>
</evidence>
<dbReference type="GO" id="GO:0015035">
    <property type="term" value="F:protein-disulfide reductase activity"/>
    <property type="evidence" value="ECO:0007669"/>
    <property type="project" value="InterPro"/>
</dbReference>
<dbReference type="PANTHER" id="PTHR36570:SF2">
    <property type="entry name" value="DISULFIDE BOND FORMATION PROTEIN B"/>
    <property type="match status" value="1"/>
</dbReference>
<comment type="subcellular location">
    <subcellularLocation>
        <location evidence="1">Cell membrane</location>
        <topology evidence="1">Multi-pass membrane protein</topology>
    </subcellularLocation>
</comment>
<keyword evidence="2" id="KW-1003">Cell membrane</keyword>
<keyword evidence="5 8" id="KW-1133">Transmembrane helix</keyword>
<dbReference type="GO" id="GO:0005886">
    <property type="term" value="C:plasma membrane"/>
    <property type="evidence" value="ECO:0007669"/>
    <property type="project" value="UniProtKB-SubCell"/>
</dbReference>
<evidence type="ECO:0000256" key="5">
    <source>
        <dbReference type="ARBA" id="ARBA00022989"/>
    </source>
</evidence>
<name>A0A919CHT4_9GAMM</name>
<reference evidence="9" key="2">
    <citation type="submission" date="2020-09" db="EMBL/GenBank/DDBJ databases">
        <authorList>
            <person name="Sun Q."/>
            <person name="Kim S."/>
        </authorList>
    </citation>
    <scope>NUCLEOTIDE SEQUENCE</scope>
    <source>
        <strain evidence="9">KCTC 23430</strain>
    </source>
</reference>
<keyword evidence="4" id="KW-0813">Transport</keyword>
<feature type="transmembrane region" description="Helical" evidence="8">
    <location>
        <begin position="44"/>
        <end position="64"/>
    </location>
</feature>
<keyword evidence="7" id="KW-0676">Redox-active center</keyword>
<dbReference type="RefSeq" id="WP_189474181.1">
    <property type="nucleotide sequence ID" value="NZ_BMYM01000001.1"/>
</dbReference>
<evidence type="ECO:0000256" key="7">
    <source>
        <dbReference type="ARBA" id="ARBA00023284"/>
    </source>
</evidence>
<dbReference type="AlphaFoldDB" id="A0A919CHT4"/>
<evidence type="ECO:0000256" key="2">
    <source>
        <dbReference type="ARBA" id="ARBA00022475"/>
    </source>
</evidence>
<evidence type="ECO:0000256" key="6">
    <source>
        <dbReference type="ARBA" id="ARBA00023136"/>
    </source>
</evidence>
<evidence type="ECO:0000256" key="4">
    <source>
        <dbReference type="ARBA" id="ARBA00022982"/>
    </source>
</evidence>
<reference evidence="9" key="1">
    <citation type="journal article" date="2014" name="Int. J. Syst. Evol. Microbiol.">
        <title>Complete genome sequence of Corynebacterium casei LMG S-19264T (=DSM 44701T), isolated from a smear-ripened cheese.</title>
        <authorList>
            <consortium name="US DOE Joint Genome Institute (JGI-PGF)"/>
            <person name="Walter F."/>
            <person name="Albersmeier A."/>
            <person name="Kalinowski J."/>
            <person name="Ruckert C."/>
        </authorList>
    </citation>
    <scope>NUCLEOTIDE SEQUENCE</scope>
    <source>
        <strain evidence="9">KCTC 23430</strain>
    </source>
</reference>
<dbReference type="InterPro" id="IPR023380">
    <property type="entry name" value="DsbB-like_sf"/>
</dbReference>
<dbReference type="InterPro" id="IPR050183">
    <property type="entry name" value="DsbB"/>
</dbReference>
<keyword evidence="10" id="KW-1185">Reference proteome</keyword>
<dbReference type="PANTHER" id="PTHR36570">
    <property type="entry name" value="DISULFIDE BOND FORMATION PROTEIN B"/>
    <property type="match status" value="1"/>
</dbReference>
<keyword evidence="4" id="KW-0249">Electron transport</keyword>
<dbReference type="EMBL" id="BMYM01000001">
    <property type="protein sequence ID" value="GHD25352.1"/>
    <property type="molecule type" value="Genomic_DNA"/>
</dbReference>
<dbReference type="SUPFAM" id="SSF158442">
    <property type="entry name" value="DsbB-like"/>
    <property type="match status" value="1"/>
</dbReference>
<gene>
    <name evidence="9" type="primary">dsbB</name>
    <name evidence="9" type="ORF">GCM10007053_01000</name>
</gene>
<feature type="transmembrane region" description="Helical" evidence="8">
    <location>
        <begin position="12"/>
        <end position="32"/>
    </location>
</feature>
<organism evidence="9 10">
    <name type="scientific">Parahalioglobus pacificus</name>
    <dbReference type="NCBI Taxonomy" id="930806"/>
    <lineage>
        <taxon>Bacteria</taxon>
        <taxon>Pseudomonadati</taxon>
        <taxon>Pseudomonadota</taxon>
        <taxon>Gammaproteobacteria</taxon>
        <taxon>Cellvibrionales</taxon>
        <taxon>Halieaceae</taxon>
        <taxon>Parahalioglobus</taxon>
    </lineage>
</organism>
<dbReference type="GO" id="GO:0006457">
    <property type="term" value="P:protein folding"/>
    <property type="evidence" value="ECO:0007669"/>
    <property type="project" value="InterPro"/>
</dbReference>
<evidence type="ECO:0000313" key="9">
    <source>
        <dbReference type="EMBL" id="GHD25352.1"/>
    </source>
</evidence>
<keyword evidence="6 8" id="KW-0472">Membrane</keyword>
<feature type="transmembrane region" description="Helical" evidence="8">
    <location>
        <begin position="145"/>
        <end position="164"/>
    </location>
</feature>
<dbReference type="InterPro" id="IPR003752">
    <property type="entry name" value="DiS_bond_form_DsbB/BdbC"/>
</dbReference>
<sequence length="167" mass="18486">MQAIKQLLLSRMYWLGIAAGGVALLGIALYYQHALGDEPCQVCVHVRVWVAAFTLLALVMAAVPLNRWLQLAGNVVLCVCGVGVAERAYYLYLIENGRGEGSCEFFLGYPNWFALDKWMPEVFEVRNLCGYTPEMFYGLSMAESLVLTGAGVGLLALLTAWLWVSQR</sequence>
<accession>A0A919CHT4</accession>
<keyword evidence="3 8" id="KW-0812">Transmembrane</keyword>
<dbReference type="Gene3D" id="1.20.1550.10">
    <property type="entry name" value="DsbB-like"/>
    <property type="match status" value="1"/>
</dbReference>
<protein>
    <submittedName>
        <fullName evidence="9">Disulfide bond formation protein B</fullName>
    </submittedName>
</protein>
<proteinExistence type="predicted"/>
<dbReference type="Pfam" id="PF02600">
    <property type="entry name" value="DsbB"/>
    <property type="match status" value="1"/>
</dbReference>
<comment type="caution">
    <text evidence="9">The sequence shown here is derived from an EMBL/GenBank/DDBJ whole genome shotgun (WGS) entry which is preliminary data.</text>
</comment>